<evidence type="ECO:0008006" key="3">
    <source>
        <dbReference type="Google" id="ProtNLM"/>
    </source>
</evidence>
<evidence type="ECO:0000256" key="1">
    <source>
        <dbReference type="SAM" id="Phobius"/>
    </source>
</evidence>
<feature type="transmembrane region" description="Helical" evidence="1">
    <location>
        <begin position="17"/>
        <end position="37"/>
    </location>
</feature>
<reference evidence="2" key="1">
    <citation type="submission" date="2015-06" db="EMBL/GenBank/DDBJ databases">
        <title>Identification of pXO1 Plasmid in Attenuated Pasteur Bacillus anthracis Vaccine Strains.</title>
        <authorList>
            <person name="Liang X."/>
        </authorList>
    </citation>
    <scope>NUCLEOTIDE SEQUENCE</scope>
    <source>
        <strain evidence="2">P.NO2</strain>
        <plasmid evidence="2">pXO1</plasmid>
    </source>
</reference>
<name>A0A0B5PA59_BACAN</name>
<dbReference type="EMBL" id="KT186230">
    <property type="protein sequence ID" value="AKT72931.1"/>
    <property type="molecule type" value="Genomic_DNA"/>
</dbReference>
<organism evidence="2">
    <name type="scientific">Bacillus anthracis</name>
    <name type="common">anthrax bacterium</name>
    <dbReference type="NCBI Taxonomy" id="1392"/>
    <lineage>
        <taxon>Bacteria</taxon>
        <taxon>Bacillati</taxon>
        <taxon>Bacillota</taxon>
        <taxon>Bacilli</taxon>
        <taxon>Bacillales</taxon>
        <taxon>Bacillaceae</taxon>
        <taxon>Bacillus</taxon>
        <taxon>Bacillus cereus group</taxon>
    </lineage>
</organism>
<keyword evidence="2" id="KW-0614">Plasmid</keyword>
<dbReference type="KEGG" id="banh:HYU01_28060"/>
<protein>
    <recommendedName>
        <fullName evidence="3">PXO1-02</fullName>
    </recommendedName>
</protein>
<evidence type="ECO:0000313" key="2">
    <source>
        <dbReference type="EMBL" id="AKT72931.1"/>
    </source>
</evidence>
<keyword evidence="1" id="KW-0812">Transmembrane</keyword>
<feature type="transmembrane region" description="Helical" evidence="1">
    <location>
        <begin position="49"/>
        <end position="67"/>
    </location>
</feature>
<accession>A0A0F7RNV9</accession>
<keyword evidence="1" id="KW-1133">Transmembrane helix</keyword>
<dbReference type="OMA" id="NSEWHIL"/>
<proteinExistence type="predicted"/>
<keyword evidence="1" id="KW-0472">Membrane</keyword>
<geneLocation type="plasmid" evidence="2">
    <name>pXO1</name>
</geneLocation>
<feature type="transmembrane region" description="Helical" evidence="1">
    <location>
        <begin position="83"/>
        <end position="102"/>
    </location>
</feature>
<dbReference type="AlphaFoldDB" id="A0A0B5PA59"/>
<dbReference type="PATRIC" id="fig|1392.230.peg.5650"/>
<accession>A0A0B5PA59</accession>
<sequence>MDSITNRIYKKRMLEHTILFSLVQLVPLIVSTGIIYILLELTDTEWKTWFSYEGIFAIIFLITRFQVFQNKKSIISLNQHEKWFSKLNIFLVSIFLVLFASIPTLLKIAFILQMTVILFLLEYLCLYIDRLPIHNLYRVKEIICDKKQLKIERIIPNNEEHGTHTIKTRDEQYFLYTAVYLSGILSPISEEVFEEYERNNLMGR</sequence>